<name>A0AA86N435_9EUKA</name>
<proteinExistence type="predicted"/>
<accession>A0AA86N435</accession>
<evidence type="ECO:0000313" key="1">
    <source>
        <dbReference type="EMBL" id="CAI9912647.1"/>
    </source>
</evidence>
<comment type="caution">
    <text evidence="1">The sequence shown here is derived from an EMBL/GenBank/DDBJ whole genome shotgun (WGS) entry which is preliminary data.</text>
</comment>
<dbReference type="Proteomes" id="UP001642409">
    <property type="component" value="Unassembled WGS sequence"/>
</dbReference>
<keyword evidence="3" id="KW-1185">Reference proteome</keyword>
<evidence type="ECO:0000313" key="3">
    <source>
        <dbReference type="Proteomes" id="UP001642409"/>
    </source>
</evidence>
<gene>
    <name evidence="2" type="ORF">HINF_LOCUS15744</name>
    <name evidence="1" type="ORF">HINF_LOCUS292</name>
</gene>
<sequence>MSDASFFLLILRIPNLRFFHTLLVSFSYISTRIFTHTLFIRFTTSIFSLRGGRDQAARTSRVVRPGRASRRRLAGPVDPGVAVVCIQEHPNPTLQLILVNFLSDFLVWVDKSEEGG</sequence>
<reference evidence="1" key="1">
    <citation type="submission" date="2023-06" db="EMBL/GenBank/DDBJ databases">
        <authorList>
            <person name="Kurt Z."/>
        </authorList>
    </citation>
    <scope>NUCLEOTIDE SEQUENCE</scope>
</reference>
<dbReference type="AlphaFoldDB" id="A0AA86N435"/>
<dbReference type="EMBL" id="CAXDID020000038">
    <property type="protein sequence ID" value="CAL5998459.1"/>
    <property type="molecule type" value="Genomic_DNA"/>
</dbReference>
<reference evidence="2 3" key="2">
    <citation type="submission" date="2024-07" db="EMBL/GenBank/DDBJ databases">
        <authorList>
            <person name="Akdeniz Z."/>
        </authorList>
    </citation>
    <scope>NUCLEOTIDE SEQUENCE [LARGE SCALE GENOMIC DNA]</scope>
</reference>
<dbReference type="EMBL" id="CATOUU010000003">
    <property type="protein sequence ID" value="CAI9912647.1"/>
    <property type="molecule type" value="Genomic_DNA"/>
</dbReference>
<protein>
    <submittedName>
        <fullName evidence="2">Hypothetical_protein</fullName>
    </submittedName>
</protein>
<evidence type="ECO:0000313" key="2">
    <source>
        <dbReference type="EMBL" id="CAL5998459.1"/>
    </source>
</evidence>
<organism evidence="1">
    <name type="scientific">Hexamita inflata</name>
    <dbReference type="NCBI Taxonomy" id="28002"/>
    <lineage>
        <taxon>Eukaryota</taxon>
        <taxon>Metamonada</taxon>
        <taxon>Diplomonadida</taxon>
        <taxon>Hexamitidae</taxon>
        <taxon>Hexamitinae</taxon>
        <taxon>Hexamita</taxon>
    </lineage>
</organism>